<name>A0A8K0K677_LADFU</name>
<dbReference type="AlphaFoldDB" id="A0A8K0K677"/>
<comment type="caution">
    <text evidence="1">The sequence shown here is derived from an EMBL/GenBank/DDBJ whole genome shotgun (WGS) entry which is preliminary data.</text>
</comment>
<reference evidence="1" key="2">
    <citation type="submission" date="2017-10" db="EMBL/GenBank/DDBJ databases">
        <title>Ladona fulva Genome sequencing and assembly.</title>
        <authorList>
            <person name="Murali S."/>
            <person name="Richards S."/>
            <person name="Bandaranaike D."/>
            <person name="Bellair M."/>
            <person name="Blankenburg K."/>
            <person name="Chao H."/>
            <person name="Dinh H."/>
            <person name="Doddapaneni H."/>
            <person name="Dugan-Rocha S."/>
            <person name="Elkadiri S."/>
            <person name="Gnanaolivu R."/>
            <person name="Hernandez B."/>
            <person name="Skinner E."/>
            <person name="Javaid M."/>
            <person name="Lee S."/>
            <person name="Li M."/>
            <person name="Ming W."/>
            <person name="Munidasa M."/>
            <person name="Muniz J."/>
            <person name="Nguyen L."/>
            <person name="Hughes D."/>
            <person name="Osuji N."/>
            <person name="Pu L.-L."/>
            <person name="Puazo M."/>
            <person name="Qu C."/>
            <person name="Quiroz J."/>
            <person name="Raj R."/>
            <person name="Weissenberger G."/>
            <person name="Xin Y."/>
            <person name="Zou X."/>
            <person name="Han Y."/>
            <person name="Worley K."/>
            <person name="Muzny D."/>
            <person name="Gibbs R."/>
        </authorList>
    </citation>
    <scope>NUCLEOTIDE SEQUENCE</scope>
    <source>
        <strain evidence="1">Sampled in the wild</strain>
    </source>
</reference>
<dbReference type="PANTHER" id="PTHR33538">
    <property type="entry name" value="PROTEIN GAMETE EXPRESSED 1"/>
    <property type="match status" value="1"/>
</dbReference>
<organism evidence="1 2">
    <name type="scientific">Ladona fulva</name>
    <name type="common">Scarce chaser dragonfly</name>
    <name type="synonym">Libellula fulva</name>
    <dbReference type="NCBI Taxonomy" id="123851"/>
    <lineage>
        <taxon>Eukaryota</taxon>
        <taxon>Metazoa</taxon>
        <taxon>Ecdysozoa</taxon>
        <taxon>Arthropoda</taxon>
        <taxon>Hexapoda</taxon>
        <taxon>Insecta</taxon>
        <taxon>Pterygota</taxon>
        <taxon>Palaeoptera</taxon>
        <taxon>Odonata</taxon>
        <taxon>Epiprocta</taxon>
        <taxon>Anisoptera</taxon>
        <taxon>Libelluloidea</taxon>
        <taxon>Libellulidae</taxon>
        <taxon>Ladona</taxon>
    </lineage>
</organism>
<evidence type="ECO:0000313" key="1">
    <source>
        <dbReference type="EMBL" id="KAG8229112.1"/>
    </source>
</evidence>
<evidence type="ECO:0000313" key="2">
    <source>
        <dbReference type="Proteomes" id="UP000792457"/>
    </source>
</evidence>
<dbReference type="EMBL" id="KZ308411">
    <property type="protein sequence ID" value="KAG8229112.1"/>
    <property type="molecule type" value="Genomic_DNA"/>
</dbReference>
<gene>
    <name evidence="1" type="ORF">J437_LFUL009581</name>
</gene>
<dbReference type="Proteomes" id="UP000792457">
    <property type="component" value="Unassembled WGS sequence"/>
</dbReference>
<sequence>MRVFVIYVLLSSVCVVRGGLFDWFYYPVKLFTGKSDQTSLYAIENDDTVLSSLQFEADSEYDTFLSEAQSVIDVKLSTVETCQHKVIMKIKSSCASLTEEDLAKLSISLLNCKTSEEGGHQFICTNKMTIEECTREMDSEMWKAFRVMHDQARSLCFSVRQQLFKAMTEMVVNKLMHTSQAQLKSMKVLQVIIFC</sequence>
<dbReference type="OrthoDB" id="5978806at2759"/>
<keyword evidence="2" id="KW-1185">Reference proteome</keyword>
<dbReference type="InterPro" id="IPR040346">
    <property type="entry name" value="GEX1/Brambleberry"/>
</dbReference>
<reference evidence="1" key="1">
    <citation type="submission" date="2013-04" db="EMBL/GenBank/DDBJ databases">
        <authorList>
            <person name="Qu J."/>
            <person name="Murali S.C."/>
            <person name="Bandaranaike D."/>
            <person name="Bellair M."/>
            <person name="Blankenburg K."/>
            <person name="Chao H."/>
            <person name="Dinh H."/>
            <person name="Doddapaneni H."/>
            <person name="Downs B."/>
            <person name="Dugan-Rocha S."/>
            <person name="Elkadiri S."/>
            <person name="Gnanaolivu R.D."/>
            <person name="Hernandez B."/>
            <person name="Javaid M."/>
            <person name="Jayaseelan J.C."/>
            <person name="Lee S."/>
            <person name="Li M."/>
            <person name="Ming W."/>
            <person name="Munidasa M."/>
            <person name="Muniz J."/>
            <person name="Nguyen L."/>
            <person name="Ongeri F."/>
            <person name="Osuji N."/>
            <person name="Pu L.-L."/>
            <person name="Puazo M."/>
            <person name="Qu C."/>
            <person name="Quiroz J."/>
            <person name="Raj R."/>
            <person name="Weissenberger G."/>
            <person name="Xin Y."/>
            <person name="Zou X."/>
            <person name="Han Y."/>
            <person name="Richards S."/>
            <person name="Worley K."/>
            <person name="Muzny D."/>
            <person name="Gibbs R."/>
        </authorList>
    </citation>
    <scope>NUCLEOTIDE SEQUENCE</scope>
    <source>
        <strain evidence="1">Sampled in the wild</strain>
    </source>
</reference>
<accession>A0A8K0K677</accession>
<protein>
    <submittedName>
        <fullName evidence="1">Uncharacterized protein</fullName>
    </submittedName>
</protein>
<proteinExistence type="predicted"/>
<dbReference type="PANTHER" id="PTHR33538:SF1">
    <property type="entry name" value="PROTEIN BRAMBLEBERRY"/>
    <property type="match status" value="1"/>
</dbReference>